<comment type="caution">
    <text evidence="1">The sequence shown here is derived from an EMBL/GenBank/DDBJ whole genome shotgun (WGS) entry which is preliminary data.</text>
</comment>
<protein>
    <submittedName>
        <fullName evidence="1">Uncharacterized protein</fullName>
    </submittedName>
</protein>
<name>J9GLS8_9ZZZZ</name>
<reference evidence="1" key="1">
    <citation type="journal article" date="2012" name="PLoS ONE">
        <title>Gene sets for utilization of primary and secondary nutrition supplies in the distal gut of endangered iberian lynx.</title>
        <authorList>
            <person name="Alcaide M."/>
            <person name="Messina E."/>
            <person name="Richter M."/>
            <person name="Bargiela R."/>
            <person name="Peplies J."/>
            <person name="Huws S.A."/>
            <person name="Newbold C.J."/>
            <person name="Golyshin P.N."/>
            <person name="Simon M.A."/>
            <person name="Lopez G."/>
            <person name="Yakimov M.M."/>
            <person name="Ferrer M."/>
        </authorList>
    </citation>
    <scope>NUCLEOTIDE SEQUENCE</scope>
</reference>
<sequence>MTMILCFNYMLYRYLSFTKHFYTIPICFAKKFRLFQLSSIIYLTLQMKPSS</sequence>
<evidence type="ECO:0000313" key="1">
    <source>
        <dbReference type="EMBL" id="EJX08877.1"/>
    </source>
</evidence>
<gene>
    <name evidence="1" type="ORF">EVA_03016</name>
</gene>
<accession>J9GLS8</accession>
<dbReference type="AlphaFoldDB" id="J9GLS8"/>
<dbReference type="EMBL" id="AMCI01000519">
    <property type="protein sequence ID" value="EJX08877.1"/>
    <property type="molecule type" value="Genomic_DNA"/>
</dbReference>
<proteinExistence type="predicted"/>
<organism evidence="1">
    <name type="scientific">gut metagenome</name>
    <dbReference type="NCBI Taxonomy" id="749906"/>
    <lineage>
        <taxon>unclassified sequences</taxon>
        <taxon>metagenomes</taxon>
        <taxon>organismal metagenomes</taxon>
    </lineage>
</organism>